<evidence type="ECO:0000256" key="6">
    <source>
        <dbReference type="SAM" id="MobiDB-lite"/>
    </source>
</evidence>
<organism evidence="9 10">
    <name type="scientific">Athelia psychrophila</name>
    <dbReference type="NCBI Taxonomy" id="1759441"/>
    <lineage>
        <taxon>Eukaryota</taxon>
        <taxon>Fungi</taxon>
        <taxon>Dikarya</taxon>
        <taxon>Basidiomycota</taxon>
        <taxon>Agaricomycotina</taxon>
        <taxon>Agaricomycetes</taxon>
        <taxon>Agaricomycetidae</taxon>
        <taxon>Atheliales</taxon>
        <taxon>Atheliaceae</taxon>
        <taxon>Athelia</taxon>
    </lineage>
</organism>
<evidence type="ECO:0000313" key="10">
    <source>
        <dbReference type="Proteomes" id="UP000076532"/>
    </source>
</evidence>
<comment type="domain">
    <text evidence="5">The Q motif is unique to and characteristic of the DEAD box family of RNA helicases and controls ATP binding and hydrolysis.</text>
</comment>
<dbReference type="PROSITE" id="PS51194">
    <property type="entry name" value="HELICASE_CTER"/>
    <property type="match status" value="1"/>
</dbReference>
<keyword evidence="3 5" id="KW-0067">ATP-binding</keyword>
<dbReference type="GO" id="GO:0005524">
    <property type="term" value="F:ATP binding"/>
    <property type="evidence" value="ECO:0007669"/>
    <property type="project" value="UniProtKB-UniRule"/>
</dbReference>
<feature type="compositionally biased region" description="Basic and acidic residues" evidence="6">
    <location>
        <begin position="143"/>
        <end position="153"/>
    </location>
</feature>
<evidence type="ECO:0000259" key="7">
    <source>
        <dbReference type="PROSITE" id="PS51192"/>
    </source>
</evidence>
<feature type="domain" description="Helicase C-terminal" evidence="8">
    <location>
        <begin position="512"/>
        <end position="690"/>
    </location>
</feature>
<sequence>MLSCSLRAARLSAELSERCLHSSASLNAQPRTKKGGRKPGLTNSPSRTRLVDNLKPKPGSGGRLEVAPKPNRFSSVKGKSKAPGSTSTPPPGPAFTRDSVPHEGRAPIDESSRPTRRPKTDLEDIPPIPTTSQAHNLKSWASRAHEERVEKRQAARKLPRKPPVDPLGNEFSDAATKTELSDELPTEFASPPLLPGLLTCLKEVIPPKAKPTPIQALSLKHLFTRKESQDPWRQVLLASETGSGKTTAYLLPMLQDLKQTELSARPAGSQRLMQPRALVLAPTHELSRQLASSAKALLHISKLRVLCASRANAPSNPRASGTAAKMASDMAAFSNAGEAGSEFQVRQSTERARAVDVMVGTPNKVLEMTRGRGWNWDERLEAKLQKEASMGRDVDLDATRKSFYTEAPEMGLANVEWVVVDEADVMFDPDFQEYTRMLLADIALARGVSVPFDPTSDLNPLGSETPNAPINYPFNLILTSATIPSSLASYIDTTHPTMTRLASPHLHHLPKSLKPEYDSLRGKDGQRGHLSKVLIFCNKRSKVADLSEFLEEKGIKHVALAGGAEARKRGSNHHLDGFLRVKTKALAIPTSESGVTPAGALPPLADAKDPRKTPHVLLTTSLLSRGLDFAPDIKHVFIVDEPRNMIDFLHRAGRAGRAGEKGRVVVFGKMEGRGSALAKDVRKKVGALKA</sequence>
<evidence type="ECO:0000259" key="8">
    <source>
        <dbReference type="PROSITE" id="PS51194"/>
    </source>
</evidence>
<feature type="compositionally biased region" description="Basic and acidic residues" evidence="6">
    <location>
        <begin position="99"/>
        <end position="122"/>
    </location>
</feature>
<dbReference type="SMART" id="SM00487">
    <property type="entry name" value="DEXDc"/>
    <property type="match status" value="1"/>
</dbReference>
<evidence type="ECO:0000256" key="3">
    <source>
        <dbReference type="ARBA" id="ARBA00022840"/>
    </source>
</evidence>
<dbReference type="InterPro" id="IPR027417">
    <property type="entry name" value="P-loop_NTPase"/>
</dbReference>
<feature type="domain" description="Helicase ATP-binding" evidence="7">
    <location>
        <begin position="226"/>
        <end position="501"/>
    </location>
</feature>
<dbReference type="EC" id="3.6.4.13" evidence="5"/>
<evidence type="ECO:0000256" key="1">
    <source>
        <dbReference type="ARBA" id="ARBA00022741"/>
    </source>
</evidence>
<dbReference type="Proteomes" id="UP000076532">
    <property type="component" value="Unassembled WGS sequence"/>
</dbReference>
<dbReference type="GO" id="GO:0003723">
    <property type="term" value="F:RNA binding"/>
    <property type="evidence" value="ECO:0007669"/>
    <property type="project" value="UniProtKB-UniRule"/>
</dbReference>
<evidence type="ECO:0000313" key="9">
    <source>
        <dbReference type="EMBL" id="KZP03680.1"/>
    </source>
</evidence>
<keyword evidence="2 5" id="KW-0378">Hydrolase</keyword>
<dbReference type="InterPro" id="IPR014001">
    <property type="entry name" value="Helicase_ATP-bd"/>
</dbReference>
<reference evidence="9 10" key="1">
    <citation type="journal article" date="2016" name="Mol. Biol. Evol.">
        <title>Comparative Genomics of Early-Diverging Mushroom-Forming Fungi Provides Insights into the Origins of Lignocellulose Decay Capabilities.</title>
        <authorList>
            <person name="Nagy L.G."/>
            <person name="Riley R."/>
            <person name="Tritt A."/>
            <person name="Adam C."/>
            <person name="Daum C."/>
            <person name="Floudas D."/>
            <person name="Sun H."/>
            <person name="Yadav J.S."/>
            <person name="Pangilinan J."/>
            <person name="Larsson K.H."/>
            <person name="Matsuura K."/>
            <person name="Barry K."/>
            <person name="Labutti K."/>
            <person name="Kuo R."/>
            <person name="Ohm R.A."/>
            <person name="Bhattacharya S.S."/>
            <person name="Shirouzu T."/>
            <person name="Yoshinaga Y."/>
            <person name="Martin F.M."/>
            <person name="Grigoriev I.V."/>
            <person name="Hibbett D.S."/>
        </authorList>
    </citation>
    <scope>NUCLEOTIDE SEQUENCE [LARGE SCALE GENOMIC DNA]</scope>
    <source>
        <strain evidence="9 10">CBS 109695</strain>
    </source>
</reference>
<dbReference type="Pfam" id="PF00270">
    <property type="entry name" value="DEAD"/>
    <property type="match status" value="1"/>
</dbReference>
<dbReference type="CDD" id="cd18787">
    <property type="entry name" value="SF2_C_DEAD"/>
    <property type="match status" value="1"/>
</dbReference>
<dbReference type="PANTHER" id="PTHR24031">
    <property type="entry name" value="RNA HELICASE"/>
    <property type="match status" value="1"/>
</dbReference>
<dbReference type="AlphaFoldDB" id="A0A167U7Y9"/>
<keyword evidence="1 5" id="KW-0547">Nucleotide-binding</keyword>
<protein>
    <recommendedName>
        <fullName evidence="5">ATP-dependent RNA helicase</fullName>
        <ecNumber evidence="5">3.6.4.13</ecNumber>
    </recommendedName>
</protein>
<dbReference type="InterPro" id="IPR001650">
    <property type="entry name" value="Helicase_C-like"/>
</dbReference>
<accession>A0A167U7Y9</accession>
<keyword evidence="10" id="KW-1185">Reference proteome</keyword>
<dbReference type="GO" id="GO:0003724">
    <property type="term" value="F:RNA helicase activity"/>
    <property type="evidence" value="ECO:0007669"/>
    <property type="project" value="UniProtKB-EC"/>
</dbReference>
<comment type="similarity">
    <text evidence="5">Belongs to the DEAD box helicase family.</text>
</comment>
<dbReference type="SMART" id="SM00490">
    <property type="entry name" value="HELICc"/>
    <property type="match status" value="1"/>
</dbReference>
<dbReference type="EMBL" id="KV418021">
    <property type="protein sequence ID" value="KZP03680.1"/>
    <property type="molecule type" value="Genomic_DNA"/>
</dbReference>
<dbReference type="SUPFAM" id="SSF52540">
    <property type="entry name" value="P-loop containing nucleoside triphosphate hydrolases"/>
    <property type="match status" value="1"/>
</dbReference>
<gene>
    <name evidence="9" type="ORF">FIBSPDRAFT_923494</name>
</gene>
<dbReference type="STRING" id="436010.A0A167U7Y9"/>
<dbReference type="OrthoDB" id="10256233at2759"/>
<feature type="region of interest" description="Disordered" evidence="6">
    <location>
        <begin position="20"/>
        <end position="171"/>
    </location>
</feature>
<evidence type="ECO:0000256" key="5">
    <source>
        <dbReference type="RuleBase" id="RU365068"/>
    </source>
</evidence>
<dbReference type="GO" id="GO:0016787">
    <property type="term" value="F:hydrolase activity"/>
    <property type="evidence" value="ECO:0007669"/>
    <property type="project" value="UniProtKB-KW"/>
</dbReference>
<dbReference type="Gene3D" id="3.40.50.300">
    <property type="entry name" value="P-loop containing nucleotide triphosphate hydrolases"/>
    <property type="match status" value="2"/>
</dbReference>
<name>A0A167U7Y9_9AGAM</name>
<evidence type="ECO:0000256" key="2">
    <source>
        <dbReference type="ARBA" id="ARBA00022801"/>
    </source>
</evidence>
<evidence type="ECO:0000256" key="4">
    <source>
        <dbReference type="ARBA" id="ARBA00022884"/>
    </source>
</evidence>
<proteinExistence type="inferred from homology"/>
<dbReference type="InterPro" id="IPR011545">
    <property type="entry name" value="DEAD/DEAH_box_helicase_dom"/>
</dbReference>
<dbReference type="PROSITE" id="PS51192">
    <property type="entry name" value="HELICASE_ATP_BIND_1"/>
    <property type="match status" value="1"/>
</dbReference>
<comment type="catalytic activity">
    <reaction evidence="5">
        <text>ATP + H2O = ADP + phosphate + H(+)</text>
        <dbReference type="Rhea" id="RHEA:13065"/>
        <dbReference type="ChEBI" id="CHEBI:15377"/>
        <dbReference type="ChEBI" id="CHEBI:15378"/>
        <dbReference type="ChEBI" id="CHEBI:30616"/>
        <dbReference type="ChEBI" id="CHEBI:43474"/>
        <dbReference type="ChEBI" id="CHEBI:456216"/>
        <dbReference type="EC" id="3.6.4.13"/>
    </reaction>
</comment>
<dbReference type="Pfam" id="PF00271">
    <property type="entry name" value="Helicase_C"/>
    <property type="match status" value="1"/>
</dbReference>
<keyword evidence="4 5" id="KW-0694">RNA-binding</keyword>
<comment type="function">
    <text evidence="5">RNA helicase.</text>
</comment>
<keyword evidence="5" id="KW-0347">Helicase</keyword>